<keyword evidence="6 7" id="KW-0449">Lipoprotein</keyword>
<feature type="domain" description="Lipoprotein leucine-zipper" evidence="9">
    <location>
        <begin position="34"/>
        <end position="86"/>
    </location>
</feature>
<dbReference type="NCBIfam" id="NF040598">
    <property type="entry name" value="Ala_zip_lipo"/>
    <property type="match status" value="1"/>
</dbReference>
<evidence type="ECO:0000256" key="5">
    <source>
        <dbReference type="ARBA" id="ARBA00023237"/>
    </source>
</evidence>
<feature type="chain" id="PRO_5045241214" description="Major outer membrane lipoprotein Lpp" evidence="8">
    <location>
        <begin position="22"/>
        <end position="87"/>
    </location>
</feature>
<dbReference type="PIRSF" id="PIRSF002855">
    <property type="entry name" value="Murein-lipoprotein"/>
    <property type="match status" value="1"/>
</dbReference>
<keyword evidence="2 7" id="KW-0572">Peptidoglycan-anchor</keyword>
<feature type="repeat" evidence="7">
    <location>
        <begin position="32"/>
        <end position="42"/>
    </location>
</feature>
<evidence type="ECO:0000256" key="6">
    <source>
        <dbReference type="ARBA" id="ARBA00023288"/>
    </source>
</evidence>
<dbReference type="PANTHER" id="PTHR38763:SF1">
    <property type="entry name" value="MAJOR OUTER MEMBRANE LIPOPROTEIN LPP"/>
    <property type="match status" value="1"/>
</dbReference>
<evidence type="ECO:0000256" key="8">
    <source>
        <dbReference type="SAM" id="SignalP"/>
    </source>
</evidence>
<dbReference type="HAMAP" id="MF_00843">
    <property type="entry name" value="Lpp"/>
    <property type="match status" value="1"/>
</dbReference>
<reference evidence="11" key="1">
    <citation type="journal article" date="2019" name="Int. J. Syst. Evol. Microbiol.">
        <title>The Global Catalogue of Microorganisms (GCM) 10K type strain sequencing project: providing services to taxonomists for standard genome sequencing and annotation.</title>
        <authorList>
            <consortium name="The Broad Institute Genomics Platform"/>
            <consortium name="The Broad Institute Genome Sequencing Center for Infectious Disease"/>
            <person name="Wu L."/>
            <person name="Ma J."/>
        </authorList>
    </citation>
    <scope>NUCLEOTIDE SEQUENCE [LARGE SCALE GENOMIC DNA]</scope>
    <source>
        <strain evidence="11">JCM 18720</strain>
    </source>
</reference>
<evidence type="ECO:0000256" key="4">
    <source>
        <dbReference type="ARBA" id="ARBA00023139"/>
    </source>
</evidence>
<dbReference type="EMBL" id="BAABLF010000005">
    <property type="protein sequence ID" value="GAA5187687.1"/>
    <property type="molecule type" value="Genomic_DNA"/>
</dbReference>
<dbReference type="Proteomes" id="UP001501600">
    <property type="component" value="Unassembled WGS sequence"/>
</dbReference>
<dbReference type="PROSITE" id="PS51257">
    <property type="entry name" value="PROKAR_LIPOPROTEIN"/>
    <property type="match status" value="1"/>
</dbReference>
<name>A0ABP9RW77_9GAMM</name>
<evidence type="ECO:0000259" key="9">
    <source>
        <dbReference type="Pfam" id="PF04728"/>
    </source>
</evidence>
<evidence type="ECO:0000313" key="10">
    <source>
        <dbReference type="EMBL" id="GAA5187687.1"/>
    </source>
</evidence>
<keyword evidence="1 8" id="KW-0732">Signal</keyword>
<feature type="signal peptide" evidence="8">
    <location>
        <begin position="1"/>
        <end position="21"/>
    </location>
</feature>
<keyword evidence="7" id="KW-0677">Repeat</keyword>
<dbReference type="InterPro" id="IPR016367">
    <property type="entry name" value="MOM_Lpp"/>
</dbReference>
<feature type="lipid moiety-binding region" description="N-palmitoyl cysteine" evidence="7">
    <location>
        <position position="18"/>
    </location>
</feature>
<keyword evidence="7" id="KW-0134">Cell wall</keyword>
<comment type="subunit">
    <text evidence="7">Homotrimer.</text>
</comment>
<dbReference type="PANTHER" id="PTHR38763">
    <property type="entry name" value="MAJOR OUTER MEMBRANE PROLIPOPROTEIN LPP"/>
    <property type="match status" value="1"/>
</dbReference>
<feature type="lipid moiety-binding region" description="S-diacylglycerol cysteine" evidence="7">
    <location>
        <position position="18"/>
    </location>
</feature>
<protein>
    <recommendedName>
        <fullName evidence="7">Major outer membrane lipoprotein Lpp</fullName>
    </recommendedName>
</protein>
<dbReference type="Pfam" id="PF04728">
    <property type="entry name" value="LPP"/>
    <property type="match status" value="1"/>
</dbReference>
<dbReference type="InterPro" id="IPR006817">
    <property type="entry name" value="Lipoprotein_leucine-zipper_dom"/>
</dbReference>
<feature type="coiled-coil region" evidence="7">
    <location>
        <begin position="21"/>
        <end position="76"/>
    </location>
</feature>
<keyword evidence="11" id="KW-1185">Reference proteome</keyword>
<comment type="function">
    <text evidence="7">A highly abundant outer membrane lipoprotein that controls the distance between the inner and outer membranes. The only protein known to be covalently linked to the peptidoglycan network (PGN). Also non-covalently binds the PGN. The link between the cell outer membrane and PGN contributes to maintenance of the structural and functional integrity of the cell envelope, and maintains the correct distance between the PGN and the outer membrane.</text>
</comment>
<keyword evidence="7" id="KW-0964">Secreted</keyword>
<comment type="similarity">
    <text evidence="7">Belongs to the Lpp family.</text>
</comment>
<keyword evidence="7" id="KW-0175">Coiled coil</keyword>
<gene>
    <name evidence="7" type="primary">lpp</name>
    <name evidence="10" type="ORF">GCM10025772_05880</name>
</gene>
<dbReference type="Gene3D" id="1.20.5.190">
    <property type="match status" value="1"/>
</dbReference>
<evidence type="ECO:0000313" key="11">
    <source>
        <dbReference type="Proteomes" id="UP001501600"/>
    </source>
</evidence>
<organism evidence="10 11">
    <name type="scientific">Ferrimonas gelatinilytica</name>
    <dbReference type="NCBI Taxonomy" id="1255257"/>
    <lineage>
        <taxon>Bacteria</taxon>
        <taxon>Pseudomonadati</taxon>
        <taxon>Pseudomonadota</taxon>
        <taxon>Gammaproteobacteria</taxon>
        <taxon>Alteromonadales</taxon>
        <taxon>Ferrimonadaceae</taxon>
        <taxon>Ferrimonas</taxon>
    </lineage>
</organism>
<comment type="subcellular location">
    <subcellularLocation>
        <location evidence="7">Cell outer membrane</location>
        <topology evidence="7">Lipid-anchor</topology>
        <orientation evidence="7">Periplasmic side</orientation>
    </subcellularLocation>
    <subcellularLocation>
        <location evidence="7">Secreted</location>
        <location evidence="7">Cell wall</location>
        <topology evidence="7">Peptidoglycan-anchor</topology>
    </subcellularLocation>
    <text evidence="7">Attached via its lipidated N-terminus to the inner leaflet of the outer membrane. Attached to the peptidoglycan network (PGN) via its C-terminus.</text>
</comment>
<dbReference type="SUPFAM" id="SSF58042">
    <property type="entry name" value="Outer membrane lipoprotein"/>
    <property type="match status" value="1"/>
</dbReference>
<evidence type="ECO:0000256" key="3">
    <source>
        <dbReference type="ARBA" id="ARBA00023136"/>
    </source>
</evidence>
<comment type="caution">
    <text evidence="10">The sequence shown here is derived from an EMBL/GenBank/DDBJ whole genome shotgun (WGS) entry which is preliminary data.</text>
</comment>
<comment type="caution">
    <text evidence="7">Lacks conserved residue(s) required for the propagation of feature annotation.</text>
</comment>
<keyword evidence="5 7" id="KW-0998">Cell outer membrane</keyword>
<dbReference type="RefSeq" id="WP_345315551.1">
    <property type="nucleotide sequence ID" value="NZ_BAABLF010000005.1"/>
</dbReference>
<keyword evidence="3 7" id="KW-0472">Membrane</keyword>
<keyword evidence="4 7" id="KW-0564">Palmitate</keyword>
<evidence type="ECO:0000256" key="1">
    <source>
        <dbReference type="ARBA" id="ARBA00022729"/>
    </source>
</evidence>
<evidence type="ECO:0000256" key="2">
    <source>
        <dbReference type="ARBA" id="ARBA00023088"/>
    </source>
</evidence>
<proteinExistence type="inferred from homology"/>
<sequence>MKAKLLVVVAMSGLLFGCANNSELETQVETLSNKVDSLADQVGALRSDHAQMNADINAAKSASMEAQEEAARANARIDNMASGYSKK</sequence>
<accession>A0ABP9RW77</accession>
<evidence type="ECO:0000256" key="7">
    <source>
        <dbReference type="HAMAP-Rule" id="MF_00843"/>
    </source>
</evidence>
<feature type="modified residue" description="N6-murein peptidoglycan lysine" evidence="7">
    <location>
        <position position="87"/>
    </location>
</feature>